<evidence type="ECO:0000313" key="2">
    <source>
        <dbReference type="Proteomes" id="UP000237105"/>
    </source>
</evidence>
<comment type="caution">
    <text evidence="1">The sequence shown here is derived from an EMBL/GenBank/DDBJ whole genome shotgun (WGS) entry which is preliminary data.</text>
</comment>
<gene>
    <name evidence="1" type="ORF">PanWU01x14_266990</name>
</gene>
<name>A0A2P5B6P5_PARAD</name>
<accession>A0A2P5B6P5</accession>
<organism evidence="1 2">
    <name type="scientific">Parasponia andersonii</name>
    <name type="common">Sponia andersonii</name>
    <dbReference type="NCBI Taxonomy" id="3476"/>
    <lineage>
        <taxon>Eukaryota</taxon>
        <taxon>Viridiplantae</taxon>
        <taxon>Streptophyta</taxon>
        <taxon>Embryophyta</taxon>
        <taxon>Tracheophyta</taxon>
        <taxon>Spermatophyta</taxon>
        <taxon>Magnoliopsida</taxon>
        <taxon>eudicotyledons</taxon>
        <taxon>Gunneridae</taxon>
        <taxon>Pentapetalae</taxon>
        <taxon>rosids</taxon>
        <taxon>fabids</taxon>
        <taxon>Rosales</taxon>
        <taxon>Cannabaceae</taxon>
        <taxon>Parasponia</taxon>
    </lineage>
</organism>
<reference evidence="2" key="1">
    <citation type="submission" date="2016-06" db="EMBL/GenBank/DDBJ databases">
        <title>Parallel loss of symbiosis genes in relatives of nitrogen-fixing non-legume Parasponia.</title>
        <authorList>
            <person name="Van Velzen R."/>
            <person name="Holmer R."/>
            <person name="Bu F."/>
            <person name="Rutten L."/>
            <person name="Van Zeijl A."/>
            <person name="Liu W."/>
            <person name="Santuari L."/>
            <person name="Cao Q."/>
            <person name="Sharma T."/>
            <person name="Shen D."/>
            <person name="Roswanjaya Y."/>
            <person name="Wardhani T."/>
            <person name="Kalhor M.S."/>
            <person name="Jansen J."/>
            <person name="Van den Hoogen J."/>
            <person name="Gungor B."/>
            <person name="Hartog M."/>
            <person name="Hontelez J."/>
            <person name="Verver J."/>
            <person name="Yang W.-C."/>
            <person name="Schijlen E."/>
            <person name="Repin R."/>
            <person name="Schilthuizen M."/>
            <person name="Schranz E."/>
            <person name="Heidstra R."/>
            <person name="Miyata K."/>
            <person name="Fedorova E."/>
            <person name="Kohlen W."/>
            <person name="Bisseling T."/>
            <person name="Smit S."/>
            <person name="Geurts R."/>
        </authorList>
    </citation>
    <scope>NUCLEOTIDE SEQUENCE [LARGE SCALE GENOMIC DNA]</scope>
    <source>
        <strain evidence="2">cv. WU1-14</strain>
    </source>
</reference>
<proteinExistence type="predicted"/>
<evidence type="ECO:0000313" key="1">
    <source>
        <dbReference type="EMBL" id="PON44464.1"/>
    </source>
</evidence>
<dbReference type="EMBL" id="JXTB01000350">
    <property type="protein sequence ID" value="PON44464.1"/>
    <property type="molecule type" value="Genomic_DNA"/>
</dbReference>
<sequence>MRRRSFQGFVSMVCSLGFEKLDDIRVDIVTTTPAFPALMASSRACISYGCADVLLMDSVSDLIQHEANEKLELVS</sequence>
<dbReference type="Proteomes" id="UP000237105">
    <property type="component" value="Unassembled WGS sequence"/>
</dbReference>
<keyword evidence="2" id="KW-1185">Reference proteome</keyword>
<dbReference type="AlphaFoldDB" id="A0A2P5B6P5"/>
<protein>
    <submittedName>
        <fullName evidence="1">Uncharacterized protein</fullName>
    </submittedName>
</protein>